<feature type="compositionally biased region" description="Low complexity" evidence="1">
    <location>
        <begin position="377"/>
        <end position="386"/>
    </location>
</feature>
<protein>
    <submittedName>
        <fullName evidence="2">Uncharacterized protein</fullName>
    </submittedName>
</protein>
<organism evidence="2 3">
    <name type="scientific">Eumeta variegata</name>
    <name type="common">Bagworm moth</name>
    <name type="synonym">Eumeta japonica</name>
    <dbReference type="NCBI Taxonomy" id="151549"/>
    <lineage>
        <taxon>Eukaryota</taxon>
        <taxon>Metazoa</taxon>
        <taxon>Ecdysozoa</taxon>
        <taxon>Arthropoda</taxon>
        <taxon>Hexapoda</taxon>
        <taxon>Insecta</taxon>
        <taxon>Pterygota</taxon>
        <taxon>Neoptera</taxon>
        <taxon>Endopterygota</taxon>
        <taxon>Lepidoptera</taxon>
        <taxon>Glossata</taxon>
        <taxon>Ditrysia</taxon>
        <taxon>Tineoidea</taxon>
        <taxon>Psychidae</taxon>
        <taxon>Oiketicinae</taxon>
        <taxon>Eumeta</taxon>
    </lineage>
</organism>
<feature type="compositionally biased region" description="Low complexity" evidence="1">
    <location>
        <begin position="276"/>
        <end position="287"/>
    </location>
</feature>
<name>A0A4C1UT49_EUMVA</name>
<evidence type="ECO:0000313" key="2">
    <source>
        <dbReference type="EMBL" id="GBP29207.1"/>
    </source>
</evidence>
<feature type="region of interest" description="Disordered" evidence="1">
    <location>
        <begin position="269"/>
        <end position="342"/>
    </location>
</feature>
<sequence length="414" mass="46012">MHTVRAKEEVPGLPLSLGSADAGPLRRARAARAQRQRVRCLLLNIFNSLPEAGIENASSRIASFDEPVLCRSPPAIATYARPKDRVIDSSRVGEIIRTANEMVNFRCADGDLPFDRRIRRILESSFTRNVSRYRDTSAEIYNNKKVLVFYKNLRGKDLSVLLTRVGAAPRGRAARSVMCLPVRAKHFEQKKINFKLSLGLLAKPGLCASRSLIAAKRSPASAAQRRARTMHRPGLSHAMRDNWRHLQRLYGLDGLETCEDCERPRRAPSLDSLINSSEGAASSADASAPEDSDSGADTRAEPDPPKPIKKIYPERPKKCPQSYSSSSSGHMETIHEESTEPKVSVKEILARFENLTEKTDVQRTDYERNEEIDVARRTAAGGARAAVRGDDDSGRRSSERLEVEGRSYGTAFER</sequence>
<dbReference type="AlphaFoldDB" id="A0A4C1UT49"/>
<evidence type="ECO:0000313" key="3">
    <source>
        <dbReference type="Proteomes" id="UP000299102"/>
    </source>
</evidence>
<feature type="compositionally biased region" description="Basic and acidic residues" evidence="1">
    <location>
        <begin position="332"/>
        <end position="342"/>
    </location>
</feature>
<dbReference type="OrthoDB" id="8121616at2759"/>
<keyword evidence="3" id="KW-1185">Reference proteome</keyword>
<gene>
    <name evidence="2" type="ORF">EVAR_20569_1</name>
</gene>
<proteinExistence type="predicted"/>
<accession>A0A4C1UT49</accession>
<feature type="region of interest" description="Disordered" evidence="1">
    <location>
        <begin position="377"/>
        <end position="414"/>
    </location>
</feature>
<dbReference type="Proteomes" id="UP000299102">
    <property type="component" value="Unassembled WGS sequence"/>
</dbReference>
<dbReference type="EMBL" id="BGZK01000217">
    <property type="protein sequence ID" value="GBP29207.1"/>
    <property type="molecule type" value="Genomic_DNA"/>
</dbReference>
<evidence type="ECO:0000256" key="1">
    <source>
        <dbReference type="SAM" id="MobiDB-lite"/>
    </source>
</evidence>
<reference evidence="2 3" key="1">
    <citation type="journal article" date="2019" name="Commun. Biol.">
        <title>The bagworm genome reveals a unique fibroin gene that provides high tensile strength.</title>
        <authorList>
            <person name="Kono N."/>
            <person name="Nakamura H."/>
            <person name="Ohtoshi R."/>
            <person name="Tomita M."/>
            <person name="Numata K."/>
            <person name="Arakawa K."/>
        </authorList>
    </citation>
    <scope>NUCLEOTIDE SEQUENCE [LARGE SCALE GENOMIC DNA]</scope>
</reference>
<feature type="compositionally biased region" description="Basic and acidic residues" evidence="1">
    <location>
        <begin position="387"/>
        <end position="405"/>
    </location>
</feature>
<feature type="compositionally biased region" description="Basic and acidic residues" evidence="1">
    <location>
        <begin position="296"/>
        <end position="317"/>
    </location>
</feature>
<comment type="caution">
    <text evidence="2">The sequence shown here is derived from an EMBL/GenBank/DDBJ whole genome shotgun (WGS) entry which is preliminary data.</text>
</comment>